<feature type="compositionally biased region" description="Low complexity" evidence="1">
    <location>
        <begin position="53"/>
        <end position="68"/>
    </location>
</feature>
<evidence type="ECO:0000256" key="1">
    <source>
        <dbReference type="SAM" id="MobiDB-lite"/>
    </source>
</evidence>
<evidence type="ECO:0000313" key="3">
    <source>
        <dbReference type="EMBL" id="CAJ1401035.1"/>
    </source>
</evidence>
<keyword evidence="2" id="KW-1133">Transmembrane helix</keyword>
<dbReference type="EMBL" id="CAUJNA010003395">
    <property type="protein sequence ID" value="CAJ1401035.1"/>
    <property type="molecule type" value="Genomic_DNA"/>
</dbReference>
<evidence type="ECO:0000256" key="2">
    <source>
        <dbReference type="SAM" id="Phobius"/>
    </source>
</evidence>
<accession>A0AA36J7F9</accession>
<feature type="region of interest" description="Disordered" evidence="1">
    <location>
        <begin position="1"/>
        <end position="76"/>
    </location>
</feature>
<feature type="transmembrane region" description="Helical" evidence="2">
    <location>
        <begin position="608"/>
        <end position="629"/>
    </location>
</feature>
<sequence>MAAPPRGSGAAKNGDSDWVSASADVSMQNEKLYNRQRMDTFHTPSKLVRGGSPEQRSPTPTERPTSTPLSFDGRDERQYGHRLVDLVNNWNEDTRRMLREELATSLEPKPVVSPQSADSGGTSDLDAKQMLQQVLAEVRSLQPPGCDHCGALGRVAIAQEDLSEIVRGHLLMERASSRNSNSPSETEVLQKLLTELTAAFGEMQQALKGSAALVEEVRHREERKEPENQQHPVGNSLNLDFLAQDLRQIKELLGTSNASGASLAKDIQQLKESVTLVQQKAEEDSQSLLKHVERLSDIVTASTAQDEESLESQRHKSVQDTLHQVTELLSVDHGRAEKEALLVRQSVTVLEAEVQHFKDSIAAAVQQSNQELVDRLSTVERSLTETHRDTEQKAAARLEMAHEKVDTIHQKAEHHAAAVADIKQEVLTVRDSVAFCQERLNKAPRQTDLTEAVRRTFEEMSKEFHAECAQLYMKPSFQVKFPESLNQDLQEIKQGIEAEKCGREETAAASTVELGRLEQEIQKTGQGLQVLEGAVKLQASELQHLQDVFAMLEGNFLQTLRQQLDRAAAAFSSTTAQFKSSFQKELQGLKDSADPAANSAPAELERPGGTAIEVFCVCITVLEFLLHMASAFLELQSQERFFPALAVVIGPCLLNSVTILLFVSFLGETFHRWLQSNSRQRVLMLAVVRCEWLRAFGFLAPFLASAQSPWQRRRCEELSRAKARQLQRECDELKLAVRAERQRCRKELKERQERQARLTEKSGPAAAAPVVSEARDLEDLPMPEVPIFSEPMHGMAPGDASGEGFGAIQPQDPQMQRLATAPVRGNQTALRNRQWDDWLRDQKKQEARMDLEPSEGGRKSDLRGGVGQVYGVLPEAKGERVDPAKLPHGCLLCGIAPQSAEQESVSQFKKVLCLATLASALYADLPKVVVAAWLLSSDSRTESLVLRSAILTISGLYILWALAMCLMTVLERRLRRLRGDASHAVAGISLRGASVEAFQRRLLVTWQSPTASFAEGPLPDEILCAVQPLGQSKPSMLQRVPVSGKQGGGAGFLDLAPDCAYVVLLAPAKSGLLLGRPLRISCRTLPASDPASFSLRNLGPTWAEVAWSGGASELLLELKEGGADVGRRELVLGPVHCLWGLRPNTQYEVALGLVDAEPSLQLSFVTPSEDQADTTLSSLTAVLKDLGKIKTTVSSLEAAGASAELVRQLGSVQERWASLQVSCLAAEVQKVKDCNSELKEDLRLQLVPLLQELQRVQRALQAI</sequence>
<proteinExistence type="predicted"/>
<feature type="transmembrane region" description="Helical" evidence="2">
    <location>
        <begin position="683"/>
        <end position="704"/>
    </location>
</feature>
<keyword evidence="2" id="KW-0812">Transmembrane</keyword>
<feature type="transmembrane region" description="Helical" evidence="2">
    <location>
        <begin position="911"/>
        <end position="936"/>
    </location>
</feature>
<name>A0AA36J7F9_9DINO</name>
<dbReference type="AlphaFoldDB" id="A0AA36J7F9"/>
<feature type="compositionally biased region" description="Polar residues" evidence="1">
    <location>
        <begin position="113"/>
        <end position="122"/>
    </location>
</feature>
<organism evidence="3 4">
    <name type="scientific">Effrenium voratum</name>
    <dbReference type="NCBI Taxonomy" id="2562239"/>
    <lineage>
        <taxon>Eukaryota</taxon>
        <taxon>Sar</taxon>
        <taxon>Alveolata</taxon>
        <taxon>Dinophyceae</taxon>
        <taxon>Suessiales</taxon>
        <taxon>Symbiodiniaceae</taxon>
        <taxon>Effrenium</taxon>
    </lineage>
</organism>
<feature type="transmembrane region" description="Helical" evidence="2">
    <location>
        <begin position="948"/>
        <end position="970"/>
    </location>
</feature>
<evidence type="ECO:0000313" key="4">
    <source>
        <dbReference type="Proteomes" id="UP001178507"/>
    </source>
</evidence>
<protein>
    <submittedName>
        <fullName evidence="3">Uncharacterized protein</fullName>
    </submittedName>
</protein>
<comment type="caution">
    <text evidence="3">The sequence shown here is derived from an EMBL/GenBank/DDBJ whole genome shotgun (WGS) entry which is preliminary data.</text>
</comment>
<feature type="compositionally biased region" description="Basic and acidic residues" evidence="1">
    <location>
        <begin position="748"/>
        <end position="760"/>
    </location>
</feature>
<feature type="compositionally biased region" description="Low complexity" evidence="1">
    <location>
        <begin position="16"/>
        <end position="26"/>
    </location>
</feature>
<keyword evidence="2" id="KW-0472">Membrane</keyword>
<gene>
    <name evidence="3" type="ORF">EVOR1521_LOCUS24253</name>
</gene>
<reference evidence="3" key="1">
    <citation type="submission" date="2023-08" db="EMBL/GenBank/DDBJ databases">
        <authorList>
            <person name="Chen Y."/>
            <person name="Shah S."/>
            <person name="Dougan E. K."/>
            <person name="Thang M."/>
            <person name="Chan C."/>
        </authorList>
    </citation>
    <scope>NUCLEOTIDE SEQUENCE</scope>
</reference>
<feature type="transmembrane region" description="Helical" evidence="2">
    <location>
        <begin position="641"/>
        <end position="663"/>
    </location>
</feature>
<dbReference type="Proteomes" id="UP001178507">
    <property type="component" value="Unassembled WGS sequence"/>
</dbReference>
<feature type="region of interest" description="Disordered" evidence="1">
    <location>
        <begin position="748"/>
        <end position="770"/>
    </location>
</feature>
<feature type="region of interest" description="Disordered" evidence="1">
    <location>
        <begin position="105"/>
        <end position="124"/>
    </location>
</feature>
<keyword evidence="4" id="KW-1185">Reference proteome</keyword>